<accession>J0PBW9</accession>
<reference evidence="1 2" key="1">
    <citation type="journal article" date="2013" name="Pathog. Dis.">
        <title>Genome sequences of 65 Helicobacter pylori strains isolated from asymptomatic individuals and patients with gastric cancer, peptic ulcer disease, or gastritis.</title>
        <authorList>
            <person name="Blanchard T.G."/>
            <person name="Czinn S.J."/>
            <person name="Correa P."/>
            <person name="Nakazawa T."/>
            <person name="Keelan M."/>
            <person name="Morningstar L."/>
            <person name="Santana-Cruz I."/>
            <person name="Maroo A."/>
            <person name="McCracken C."/>
            <person name="Shefchek K."/>
            <person name="Daugherty S."/>
            <person name="Song Y."/>
            <person name="Fraser C.M."/>
            <person name="Fricke W.F."/>
        </authorList>
    </citation>
    <scope>NUCLEOTIDE SEQUENCE [LARGE SCALE GENOMIC DNA]</scope>
    <source>
        <strain evidence="1 2">Hp H-34</strain>
    </source>
</reference>
<dbReference type="PATRIC" id="fig|992069.3.peg.1050"/>
<dbReference type="Proteomes" id="UP000004741">
    <property type="component" value="Unassembled WGS sequence"/>
</dbReference>
<proteinExistence type="predicted"/>
<comment type="caution">
    <text evidence="1">The sequence shown here is derived from an EMBL/GenBank/DDBJ whole genome shotgun (WGS) entry which is preliminary data.</text>
</comment>
<evidence type="ECO:0000313" key="2">
    <source>
        <dbReference type="Proteomes" id="UP000004741"/>
    </source>
</evidence>
<organism evidence="1 2">
    <name type="scientific">Helicobacter pylori Hp H-34</name>
    <dbReference type="NCBI Taxonomy" id="992069"/>
    <lineage>
        <taxon>Bacteria</taxon>
        <taxon>Pseudomonadati</taxon>
        <taxon>Campylobacterota</taxon>
        <taxon>Epsilonproteobacteria</taxon>
        <taxon>Campylobacterales</taxon>
        <taxon>Helicobacteraceae</taxon>
        <taxon>Helicobacter</taxon>
    </lineage>
</organism>
<gene>
    <name evidence="1" type="ORF">HPHPH34_1083</name>
</gene>
<name>J0PBW9_HELPX</name>
<sequence length="38" mass="4764">MAIDYFLTFIFYLDERNFFNIKFHLDRIPPYFIKKGTK</sequence>
<evidence type="ECO:0000313" key="1">
    <source>
        <dbReference type="EMBL" id="EJB96040.1"/>
    </source>
</evidence>
<dbReference type="AlphaFoldDB" id="J0PBW9"/>
<protein>
    <submittedName>
        <fullName evidence="1">Uncharacterized protein</fullName>
    </submittedName>
</protein>
<dbReference type="EMBL" id="AKPH01000005">
    <property type="protein sequence ID" value="EJB96040.1"/>
    <property type="molecule type" value="Genomic_DNA"/>
</dbReference>